<accession>L9YF20</accession>
<keyword evidence="3" id="KW-0479">Metal-binding</keyword>
<dbReference type="PANTHER" id="PTHR42914">
    <property type="entry name" value="7-CYANO-7-DEAZAGUANINE SYNTHASE"/>
    <property type="match status" value="1"/>
</dbReference>
<keyword evidence="4" id="KW-0547">Nucleotide-binding</keyword>
<feature type="compositionally biased region" description="Basic and acidic residues" evidence="11">
    <location>
        <begin position="231"/>
        <end position="243"/>
    </location>
</feature>
<evidence type="ECO:0000256" key="2">
    <source>
        <dbReference type="ARBA" id="ARBA00022598"/>
    </source>
</evidence>
<keyword evidence="5" id="KW-0862">Zinc</keyword>
<dbReference type="Gene3D" id="3.40.50.620">
    <property type="entry name" value="HUPs"/>
    <property type="match status" value="1"/>
</dbReference>
<evidence type="ECO:0000256" key="9">
    <source>
        <dbReference type="ARBA" id="ARBA00039149"/>
    </source>
</evidence>
<organism evidence="12 13">
    <name type="scientific">Natrinema pallidum DSM 3751</name>
    <dbReference type="NCBI Taxonomy" id="1227495"/>
    <lineage>
        <taxon>Archaea</taxon>
        <taxon>Methanobacteriati</taxon>
        <taxon>Methanobacteriota</taxon>
        <taxon>Stenosarchaea group</taxon>
        <taxon>Halobacteria</taxon>
        <taxon>Halobacteriales</taxon>
        <taxon>Natrialbaceae</taxon>
        <taxon>Natrinema</taxon>
    </lineage>
</organism>
<dbReference type="InterPro" id="IPR014729">
    <property type="entry name" value="Rossmann-like_a/b/a_fold"/>
</dbReference>
<dbReference type="EC" id="6.3.4.20" evidence="9"/>
<comment type="pathway">
    <text evidence="1">Purine metabolism; 7-cyano-7-deazaguanine biosynthesis.</text>
</comment>
<evidence type="ECO:0000256" key="8">
    <source>
        <dbReference type="ARBA" id="ARBA00037993"/>
    </source>
</evidence>
<dbReference type="InterPro" id="IPR018317">
    <property type="entry name" value="QueC"/>
</dbReference>
<comment type="catalytic activity">
    <reaction evidence="10">
        <text>7-carboxy-7-carbaguanine + NH4(+) + 2 ATP = 7-cyano-7-carbaguanine + 2 AMP + 2 diphosphate + 2 H(+)</text>
        <dbReference type="Rhea" id="RHEA:27982"/>
        <dbReference type="ChEBI" id="CHEBI:15378"/>
        <dbReference type="ChEBI" id="CHEBI:28938"/>
        <dbReference type="ChEBI" id="CHEBI:30616"/>
        <dbReference type="ChEBI" id="CHEBI:33019"/>
        <dbReference type="ChEBI" id="CHEBI:45075"/>
        <dbReference type="ChEBI" id="CHEBI:61036"/>
        <dbReference type="ChEBI" id="CHEBI:456215"/>
        <dbReference type="EC" id="6.3.4.20"/>
    </reaction>
</comment>
<proteinExistence type="inferred from homology"/>
<dbReference type="EMBL" id="AOII01000107">
    <property type="protein sequence ID" value="ELY72700.1"/>
    <property type="molecule type" value="Genomic_DNA"/>
</dbReference>
<dbReference type="RefSeq" id="WP_006187262.1">
    <property type="nucleotide sequence ID" value="NZ_AOII01000107.1"/>
</dbReference>
<protein>
    <recommendedName>
        <fullName evidence="9">7-cyano-7-deazaguanine synthase</fullName>
        <ecNumber evidence="9">6.3.4.20</ecNumber>
    </recommendedName>
</protein>
<comment type="function">
    <text evidence="7">Catalyzes the ATP-dependent conversion of 7-carboxy-7-deazaguanine (CDG) to 7-cyano-7-deazaguanine (preQ(0)).</text>
</comment>
<dbReference type="Proteomes" id="UP000011618">
    <property type="component" value="Unassembled WGS sequence"/>
</dbReference>
<evidence type="ECO:0000256" key="4">
    <source>
        <dbReference type="ARBA" id="ARBA00022741"/>
    </source>
</evidence>
<dbReference type="OrthoDB" id="6532at2157"/>
<keyword evidence="6" id="KW-0067">ATP-binding</keyword>
<dbReference type="Pfam" id="PF06508">
    <property type="entry name" value="QueC"/>
    <property type="match status" value="1"/>
</dbReference>
<dbReference type="PANTHER" id="PTHR42914:SF1">
    <property type="entry name" value="7-CYANO-7-DEAZAGUANINE SYNTHASE"/>
    <property type="match status" value="1"/>
</dbReference>
<gene>
    <name evidence="12" type="ORF">C487_18591</name>
</gene>
<keyword evidence="2" id="KW-0436">Ligase</keyword>
<evidence type="ECO:0000256" key="7">
    <source>
        <dbReference type="ARBA" id="ARBA00037768"/>
    </source>
</evidence>
<evidence type="ECO:0000256" key="5">
    <source>
        <dbReference type="ARBA" id="ARBA00022833"/>
    </source>
</evidence>
<evidence type="ECO:0000256" key="10">
    <source>
        <dbReference type="ARBA" id="ARBA00047890"/>
    </source>
</evidence>
<evidence type="ECO:0000256" key="3">
    <source>
        <dbReference type="ARBA" id="ARBA00022723"/>
    </source>
</evidence>
<evidence type="ECO:0000256" key="1">
    <source>
        <dbReference type="ARBA" id="ARBA00005061"/>
    </source>
</evidence>
<evidence type="ECO:0000256" key="11">
    <source>
        <dbReference type="SAM" id="MobiDB-lite"/>
    </source>
</evidence>
<reference evidence="12 13" key="1">
    <citation type="journal article" date="2014" name="PLoS Genet.">
        <title>Phylogenetically driven sequencing of extremely halophilic archaea reveals strategies for static and dynamic osmo-response.</title>
        <authorList>
            <person name="Becker E.A."/>
            <person name="Seitzer P.M."/>
            <person name="Tritt A."/>
            <person name="Larsen D."/>
            <person name="Krusor M."/>
            <person name="Yao A.I."/>
            <person name="Wu D."/>
            <person name="Madern D."/>
            <person name="Eisen J.A."/>
            <person name="Darling A.E."/>
            <person name="Facciotti M.T."/>
        </authorList>
    </citation>
    <scope>NUCLEOTIDE SEQUENCE [LARGE SCALE GENOMIC DNA]</scope>
    <source>
        <strain evidence="12 13">DSM 3751</strain>
    </source>
</reference>
<sequence>MSDNNNTDAAAVFSGGPDSTAAALWAKENGYDVELVSYQFHDEKQYGELRSAMKVAELLDMEHTVIDFKAPTNAFGENAQMFMHAGTDTALQKQEGDEHAMMVNHKKAPHLVPFASGVLLSMTASYAIYNSANSVIWGATADDGSNNVHYRQEFADELADFVSRKEDYPVEIALPIADKHKYEILETYKGREDLFAETWSCKEPVGDTQCGTCAACVARRVSAEIAGIEDHTTYDQDEYEHPFTDAQIEDPSLIDDDELHEIGGSPLSET</sequence>
<dbReference type="GO" id="GO:0046872">
    <property type="term" value="F:metal ion binding"/>
    <property type="evidence" value="ECO:0007669"/>
    <property type="project" value="UniProtKB-KW"/>
</dbReference>
<evidence type="ECO:0000313" key="13">
    <source>
        <dbReference type="Proteomes" id="UP000011618"/>
    </source>
</evidence>
<dbReference type="SUPFAM" id="SSF52402">
    <property type="entry name" value="Adenine nucleotide alpha hydrolases-like"/>
    <property type="match status" value="1"/>
</dbReference>
<dbReference type="AlphaFoldDB" id="L9YF20"/>
<name>L9YF20_9EURY</name>
<dbReference type="eggNOG" id="arCOG00039">
    <property type="taxonomic scope" value="Archaea"/>
</dbReference>
<evidence type="ECO:0000313" key="12">
    <source>
        <dbReference type="EMBL" id="ELY72700.1"/>
    </source>
</evidence>
<comment type="similarity">
    <text evidence="8">Belongs to the QueC family.</text>
</comment>
<dbReference type="GO" id="GO:0016874">
    <property type="term" value="F:ligase activity"/>
    <property type="evidence" value="ECO:0007669"/>
    <property type="project" value="UniProtKB-KW"/>
</dbReference>
<evidence type="ECO:0000256" key="6">
    <source>
        <dbReference type="ARBA" id="ARBA00022840"/>
    </source>
</evidence>
<comment type="caution">
    <text evidence="12">The sequence shown here is derived from an EMBL/GenBank/DDBJ whole genome shotgun (WGS) entry which is preliminary data.</text>
</comment>
<feature type="region of interest" description="Disordered" evidence="11">
    <location>
        <begin position="231"/>
        <end position="270"/>
    </location>
</feature>
<dbReference type="GO" id="GO:0005524">
    <property type="term" value="F:ATP binding"/>
    <property type="evidence" value="ECO:0007669"/>
    <property type="project" value="UniProtKB-KW"/>
</dbReference>